<dbReference type="EMBL" id="JBHLUD010000007">
    <property type="protein sequence ID" value="MFC0543756.1"/>
    <property type="molecule type" value="Genomic_DNA"/>
</dbReference>
<accession>A0ABV6MTX1</accession>
<proteinExistence type="predicted"/>
<evidence type="ECO:0000313" key="1">
    <source>
        <dbReference type="EMBL" id="MFC0543756.1"/>
    </source>
</evidence>
<protein>
    <submittedName>
        <fullName evidence="1">Uncharacterized protein</fullName>
    </submittedName>
</protein>
<dbReference type="RefSeq" id="WP_273935244.1">
    <property type="nucleotide sequence ID" value="NZ_CP097263.1"/>
</dbReference>
<keyword evidence="2" id="KW-1185">Reference proteome</keyword>
<comment type="caution">
    <text evidence="1">The sequence shown here is derived from an EMBL/GenBank/DDBJ whole genome shotgun (WGS) entry which is preliminary data.</text>
</comment>
<sequence length="310" mass="34409">MITPPARRFDQAAAFPELLELRESVRAADWTAIELFFAGLPDVDMTAFAAHVVAEVTGAEEFLAALPPSPLARRLLAARLISKAWEIRSSKRATHVRRDQFIGMRAQLLKAEPILLELTAEDPGDVVAWVFRLRSARGLEVGQSEARRRYDRLARFAPHSFAAQSQLVQQLCPKWSGSWEALHTFARECMDAAPPGSLSPTTVGEAHVEHYFELNGVEESSYLKKVAVQREIIAAAERSVLHPNFVGGYHWPTAYGVFAYLFGLMGDHERAAACFAPLGDEVAGEYPWKRLTKPDVAFNQLRDKALGGVK</sequence>
<name>A0ABV6MTX1_9PSEU</name>
<dbReference type="Proteomes" id="UP001589810">
    <property type="component" value="Unassembled WGS sequence"/>
</dbReference>
<evidence type="ECO:0000313" key="2">
    <source>
        <dbReference type="Proteomes" id="UP001589810"/>
    </source>
</evidence>
<organism evidence="1 2">
    <name type="scientific">Kutzneria chonburiensis</name>
    <dbReference type="NCBI Taxonomy" id="1483604"/>
    <lineage>
        <taxon>Bacteria</taxon>
        <taxon>Bacillati</taxon>
        <taxon>Actinomycetota</taxon>
        <taxon>Actinomycetes</taxon>
        <taxon>Pseudonocardiales</taxon>
        <taxon>Pseudonocardiaceae</taxon>
        <taxon>Kutzneria</taxon>
    </lineage>
</organism>
<reference evidence="1 2" key="1">
    <citation type="submission" date="2024-09" db="EMBL/GenBank/DDBJ databases">
        <authorList>
            <person name="Sun Q."/>
            <person name="Mori K."/>
        </authorList>
    </citation>
    <scope>NUCLEOTIDE SEQUENCE [LARGE SCALE GENOMIC DNA]</scope>
    <source>
        <strain evidence="1 2">TBRC 1432</strain>
    </source>
</reference>
<gene>
    <name evidence="1" type="ORF">ACFFH7_19790</name>
</gene>